<keyword evidence="14" id="KW-1185">Reference proteome</keyword>
<dbReference type="GO" id="GO:0006285">
    <property type="term" value="P:base-excision repair, AP site formation"/>
    <property type="evidence" value="ECO:0007669"/>
    <property type="project" value="TreeGrafter"/>
</dbReference>
<evidence type="ECO:0000256" key="1">
    <source>
        <dbReference type="ARBA" id="ARBA00001966"/>
    </source>
</evidence>
<dbReference type="Proteomes" id="UP000002420">
    <property type="component" value="Chromosome"/>
</dbReference>
<dbReference type="eggNOG" id="COG0177">
    <property type="taxonomic scope" value="Bacteria"/>
</dbReference>
<evidence type="ECO:0000256" key="5">
    <source>
        <dbReference type="ARBA" id="ARBA00022763"/>
    </source>
</evidence>
<dbReference type="Pfam" id="PF00730">
    <property type="entry name" value="HhH-GPD"/>
    <property type="match status" value="1"/>
</dbReference>
<dbReference type="PANTHER" id="PTHR43286">
    <property type="entry name" value="ENDONUCLEASE III-LIKE PROTEIN 1"/>
    <property type="match status" value="1"/>
</dbReference>
<evidence type="ECO:0000256" key="4">
    <source>
        <dbReference type="ARBA" id="ARBA00022723"/>
    </source>
</evidence>
<keyword evidence="7" id="KW-0408">Iron</keyword>
<dbReference type="CDD" id="cd00056">
    <property type="entry name" value="ENDO3c"/>
    <property type="match status" value="1"/>
</dbReference>
<gene>
    <name evidence="13" type="ordered locus">Glov_1327</name>
</gene>
<evidence type="ECO:0000256" key="8">
    <source>
        <dbReference type="ARBA" id="ARBA00023014"/>
    </source>
</evidence>
<protein>
    <submittedName>
        <fullName evidence="13">DNA-(Apurinic or apyrimidinic site) lyase</fullName>
        <ecNumber evidence="13">4.2.99.18</ecNumber>
    </submittedName>
</protein>
<evidence type="ECO:0000256" key="11">
    <source>
        <dbReference type="ARBA" id="ARBA00023295"/>
    </source>
</evidence>
<keyword evidence="4" id="KW-0479">Metal-binding</keyword>
<dbReference type="PROSITE" id="PS00764">
    <property type="entry name" value="ENDONUCLEASE_III_1"/>
    <property type="match status" value="1"/>
</dbReference>
<keyword evidence="9" id="KW-0234">DNA repair</keyword>
<dbReference type="RefSeq" id="WP_012469394.1">
    <property type="nucleotide sequence ID" value="NC_010814.1"/>
</dbReference>
<keyword evidence="8" id="KW-0411">Iron-sulfur</keyword>
<keyword evidence="3" id="KW-0004">4Fe-4S</keyword>
<dbReference type="InterPro" id="IPR003265">
    <property type="entry name" value="HhH-GPD_domain"/>
</dbReference>
<dbReference type="HOGENOM" id="CLU_012862_3_4_7"/>
<dbReference type="PIRSF" id="PIRSF001435">
    <property type="entry name" value="Nth"/>
    <property type="match status" value="1"/>
</dbReference>
<dbReference type="EMBL" id="CP001089">
    <property type="protein sequence ID" value="ACD95048.1"/>
    <property type="molecule type" value="Genomic_DNA"/>
</dbReference>
<dbReference type="KEGG" id="glo:Glov_1327"/>
<dbReference type="GO" id="GO:0003677">
    <property type="term" value="F:DNA binding"/>
    <property type="evidence" value="ECO:0007669"/>
    <property type="project" value="InterPro"/>
</dbReference>
<dbReference type="SMART" id="SM00478">
    <property type="entry name" value="ENDO3c"/>
    <property type="match status" value="1"/>
</dbReference>
<dbReference type="GO" id="GO:0000703">
    <property type="term" value="F:oxidized pyrimidine nucleobase lesion DNA N-glycosylase activity"/>
    <property type="evidence" value="ECO:0007669"/>
    <property type="project" value="TreeGrafter"/>
</dbReference>
<keyword evidence="6" id="KW-0378">Hydrolase</keyword>
<dbReference type="GO" id="GO:0051539">
    <property type="term" value="F:4 iron, 4 sulfur cluster binding"/>
    <property type="evidence" value="ECO:0007669"/>
    <property type="project" value="UniProtKB-KW"/>
</dbReference>
<evidence type="ECO:0000256" key="10">
    <source>
        <dbReference type="ARBA" id="ARBA00023239"/>
    </source>
</evidence>
<dbReference type="PANTHER" id="PTHR43286:SF1">
    <property type="entry name" value="ENDONUCLEASE III-LIKE PROTEIN 1"/>
    <property type="match status" value="1"/>
</dbReference>
<evidence type="ECO:0000313" key="13">
    <source>
        <dbReference type="EMBL" id="ACD95048.1"/>
    </source>
</evidence>
<evidence type="ECO:0000256" key="3">
    <source>
        <dbReference type="ARBA" id="ARBA00022485"/>
    </source>
</evidence>
<sequence length="218" mass="24616">MRDNQIHHVMTVLAEECRQWETPSVTVISEQHRSAFHVLVSCIISLRTKDAVTAAASARLFERAASPEAMICLTPSEIADLIYPAGFYRTKAEQIHAICRTLLTEYNGSVPDNLEQLLRLKGVGRKTANLVMTLGHDKQGICVDIHVHRITNRWGYVNSGSPDETEQFLREKLPAEYWKKINDLLVCYGQNLCYPVSPACSRCRLLDCCSRVGVQRSR</sequence>
<dbReference type="Pfam" id="PF00633">
    <property type="entry name" value="HHH"/>
    <property type="match status" value="1"/>
</dbReference>
<dbReference type="EC" id="4.2.99.18" evidence="13"/>
<dbReference type="InterPro" id="IPR023170">
    <property type="entry name" value="HhH_base_excis_C"/>
</dbReference>
<dbReference type="GO" id="GO:0140078">
    <property type="term" value="F:class I DNA-(apurinic or apyrimidinic site) endonuclease activity"/>
    <property type="evidence" value="ECO:0007669"/>
    <property type="project" value="UniProtKB-EC"/>
</dbReference>
<reference evidence="13 14" key="1">
    <citation type="submission" date="2008-05" db="EMBL/GenBank/DDBJ databases">
        <title>Complete sequence of chromosome of Geobacter lovleyi SZ.</title>
        <authorList>
            <consortium name="US DOE Joint Genome Institute"/>
            <person name="Lucas S."/>
            <person name="Copeland A."/>
            <person name="Lapidus A."/>
            <person name="Glavina del Rio T."/>
            <person name="Dalin E."/>
            <person name="Tice H."/>
            <person name="Bruce D."/>
            <person name="Goodwin L."/>
            <person name="Pitluck S."/>
            <person name="Chertkov O."/>
            <person name="Meincke L."/>
            <person name="Brettin T."/>
            <person name="Detter J.C."/>
            <person name="Han C."/>
            <person name="Tapia R."/>
            <person name="Kuske C.R."/>
            <person name="Schmutz J."/>
            <person name="Larimer F."/>
            <person name="Land M."/>
            <person name="Hauser L."/>
            <person name="Kyrpides N."/>
            <person name="Mikhailova N."/>
            <person name="Sung Y."/>
            <person name="Fletcher K.E."/>
            <person name="Ritalahti K.M."/>
            <person name="Loeffler F.E."/>
            <person name="Richardson P."/>
        </authorList>
    </citation>
    <scope>NUCLEOTIDE SEQUENCE [LARGE SCALE GENOMIC DNA]</scope>
    <source>
        <strain evidence="14">ATCC BAA-1151 / DSM 17278 / SZ</strain>
    </source>
</reference>
<accession>B3E7R6</accession>
<dbReference type="STRING" id="398767.Glov_1327"/>
<name>B3E7R6_TRIL1</name>
<evidence type="ECO:0000259" key="12">
    <source>
        <dbReference type="SMART" id="SM00478"/>
    </source>
</evidence>
<comment type="cofactor">
    <cofactor evidence="1">
        <name>[4Fe-4S] cluster</name>
        <dbReference type="ChEBI" id="CHEBI:49883"/>
    </cofactor>
</comment>
<proteinExistence type="inferred from homology"/>
<organism evidence="13 14">
    <name type="scientific">Trichlorobacter lovleyi (strain ATCC BAA-1151 / DSM 17278 / SZ)</name>
    <name type="common">Geobacter lovleyi</name>
    <dbReference type="NCBI Taxonomy" id="398767"/>
    <lineage>
        <taxon>Bacteria</taxon>
        <taxon>Pseudomonadati</taxon>
        <taxon>Thermodesulfobacteriota</taxon>
        <taxon>Desulfuromonadia</taxon>
        <taxon>Geobacterales</taxon>
        <taxon>Geobacteraceae</taxon>
        <taxon>Trichlorobacter</taxon>
    </lineage>
</organism>
<dbReference type="InterPro" id="IPR011257">
    <property type="entry name" value="DNA_glycosylase"/>
</dbReference>
<dbReference type="InterPro" id="IPR000445">
    <property type="entry name" value="HhH_motif"/>
</dbReference>
<evidence type="ECO:0000256" key="9">
    <source>
        <dbReference type="ARBA" id="ARBA00023204"/>
    </source>
</evidence>
<dbReference type="SUPFAM" id="SSF48150">
    <property type="entry name" value="DNA-glycosylase"/>
    <property type="match status" value="1"/>
</dbReference>
<dbReference type="AlphaFoldDB" id="B3E7R6"/>
<dbReference type="FunFam" id="1.10.340.30:FF:000001">
    <property type="entry name" value="Endonuclease III"/>
    <property type="match status" value="1"/>
</dbReference>
<evidence type="ECO:0000256" key="7">
    <source>
        <dbReference type="ARBA" id="ARBA00023004"/>
    </source>
</evidence>
<keyword evidence="11" id="KW-0326">Glycosidase</keyword>
<evidence type="ECO:0000256" key="6">
    <source>
        <dbReference type="ARBA" id="ARBA00022801"/>
    </source>
</evidence>
<keyword evidence="5" id="KW-0227">DNA damage</keyword>
<dbReference type="GO" id="GO:0006289">
    <property type="term" value="P:nucleotide-excision repair"/>
    <property type="evidence" value="ECO:0007669"/>
    <property type="project" value="TreeGrafter"/>
</dbReference>
<dbReference type="OrthoDB" id="9800977at2"/>
<feature type="domain" description="HhH-GPD" evidence="12">
    <location>
        <begin position="44"/>
        <end position="191"/>
    </location>
</feature>
<evidence type="ECO:0000313" key="14">
    <source>
        <dbReference type="Proteomes" id="UP000002420"/>
    </source>
</evidence>
<dbReference type="Gene3D" id="1.10.1670.10">
    <property type="entry name" value="Helix-hairpin-Helix base-excision DNA repair enzymes (C-terminal)"/>
    <property type="match status" value="1"/>
</dbReference>
<dbReference type="Gene3D" id="1.10.340.30">
    <property type="entry name" value="Hypothetical protein, domain 2"/>
    <property type="match status" value="1"/>
</dbReference>
<dbReference type="GO" id="GO:0046872">
    <property type="term" value="F:metal ion binding"/>
    <property type="evidence" value="ECO:0007669"/>
    <property type="project" value="UniProtKB-KW"/>
</dbReference>
<evidence type="ECO:0000256" key="2">
    <source>
        <dbReference type="ARBA" id="ARBA00008343"/>
    </source>
</evidence>
<comment type="similarity">
    <text evidence="2">Belongs to the Nth/MutY family.</text>
</comment>
<dbReference type="InterPro" id="IPR004035">
    <property type="entry name" value="Endouclease-III_FeS-bd_BS"/>
</dbReference>
<keyword evidence="10 13" id="KW-0456">Lyase</keyword>